<sequence length="84" mass="10094">MSDIKTLRNEFLDDRQLESLETMALKDYRYHLEAGHFLFVEGHGLLVDDFTGRRFAASKEQLDMLITYLQEQREQMPEHDKRYI</sequence>
<evidence type="ECO:0008006" key="3">
    <source>
        <dbReference type="Google" id="ProtNLM"/>
    </source>
</evidence>
<accession>A0ABM8JZR2</accession>
<name>A0ABM8JZR2_9GAMM</name>
<dbReference type="EMBL" id="AP028978">
    <property type="protein sequence ID" value="BET98207.1"/>
    <property type="molecule type" value="Genomic_DNA"/>
</dbReference>
<proteinExistence type="predicted"/>
<protein>
    <recommendedName>
        <fullName evidence="3">Phage protein</fullName>
    </recommendedName>
</protein>
<gene>
    <name evidence="1" type="ORF">TCT1_31280</name>
</gene>
<organism evidence="1 2">
    <name type="scientific">Xenorhabdus taiwanensis</name>
    <dbReference type="NCBI Taxonomy" id="3085177"/>
    <lineage>
        <taxon>Bacteria</taxon>
        <taxon>Pseudomonadati</taxon>
        <taxon>Pseudomonadota</taxon>
        <taxon>Gammaproteobacteria</taxon>
        <taxon>Enterobacterales</taxon>
        <taxon>Morganellaceae</taxon>
        <taxon>Xenorhabdus</taxon>
    </lineage>
</organism>
<dbReference type="RefSeq" id="WP_374051724.1">
    <property type="nucleotide sequence ID" value="NZ_AP028978.1"/>
</dbReference>
<reference evidence="1 2" key="1">
    <citation type="submission" date="2023-10" db="EMBL/GenBank/DDBJ databases">
        <title>Xenorhabdus taiwanensis sp. nov., a symbiotic bacterium associated with the entomopathogenic nematode Steinernema taiwanensis.</title>
        <authorList>
            <person name="Tseng C.T."/>
            <person name="Shu H.Y."/>
            <person name="Chen M.H."/>
            <person name="Fang Y.J."/>
            <person name="Wu T.L."/>
            <person name="Lin Y.C."/>
            <person name="Huang C.J."/>
        </authorList>
    </citation>
    <scope>NUCLEOTIDE SEQUENCE [LARGE SCALE GENOMIC DNA]</scope>
    <source>
        <strain evidence="1 2">TCT-1</strain>
    </source>
</reference>
<evidence type="ECO:0000313" key="1">
    <source>
        <dbReference type="EMBL" id="BET98207.1"/>
    </source>
</evidence>
<dbReference type="Proteomes" id="UP001529514">
    <property type="component" value="Chromosome"/>
</dbReference>
<keyword evidence="2" id="KW-1185">Reference proteome</keyword>
<evidence type="ECO:0000313" key="2">
    <source>
        <dbReference type="Proteomes" id="UP001529514"/>
    </source>
</evidence>